<gene>
    <name evidence="8" type="ORF">J3U88_20655</name>
</gene>
<dbReference type="Gene3D" id="3.30.200.20">
    <property type="entry name" value="Phosphorylase Kinase, domain 1"/>
    <property type="match status" value="1"/>
</dbReference>
<feature type="domain" description="Protein kinase" evidence="7">
    <location>
        <begin position="7"/>
        <end position="277"/>
    </location>
</feature>
<evidence type="ECO:0000256" key="3">
    <source>
        <dbReference type="ARBA" id="ARBA00022777"/>
    </source>
</evidence>
<dbReference type="PANTHER" id="PTHR43289">
    <property type="entry name" value="MITOGEN-ACTIVATED PROTEIN KINASE KINASE KINASE 20-RELATED"/>
    <property type="match status" value="1"/>
</dbReference>
<protein>
    <submittedName>
        <fullName evidence="8">Serine/threonine protein kinase</fullName>
    </submittedName>
</protein>
<keyword evidence="9" id="KW-1185">Reference proteome</keyword>
<sequence length="813" mass="92002">METIRHYKILNLVGRGGFGDVYQAFDDKLKRYVALKVIRTPDEVSLSADNRQRFYQEGKISGKLDHENIAAIYEMGEWEGRAFLVMEWIEGRTLDSVIRRHDRLSLTRVIDYMLQIRNGLAFAHEHNVAHLDIKPTNIMVTAQNRIKILDFGVARMLEHSGLTRQGFEGFTPWYAAPEQERGDKADHRGDVYAVGVVFHELLTGALPQISLDTRALSEEMFPERDGGDDSDIGVPSQNAPDSSVRPLDLFFYKALHPEPDKRYQSVETMFDDLSKILADLENVPDYRFSSTPDFWKTPVTEQAFLSMQKTLRGAPSRFSKGRLKLVFWIFCLTVAGGLWPLTRVLLGPSNDGLIPSSPRIEPAHARQRDGQGGLSGEQPADKEPEEAGEVADAISQSGDHNISQSGDNNTVIGRDLNIFGQLEPAAPKEGLDIRLQGNPGATGSTPSSKPRTKKRISGNPNLRTDLNADVVAKEVERLAALVDRYQDRDPDKALFYQGKIVELLPEDTRRQQRLFEMMRASLPDLFTRSDLAALLKRFPDKSRPLLLEADQRAWRARCLPPTGKIVDFLLLSDQNGTVQRGRGRLSGRHFWINGRRAEMQGSLEYHYSPNLSPYDRFQYLHQDGKFAIETGYSTELLPRAKFARMAFHDHESQRSVTDETLVFSFDVVLLTKGATRRRNFLGEIPMHALLSKSVVRLNLDLSFGRDVFLIHEAGFPLSFSDRRHNIDFHSGRRLTRNRVSRLRDIDLFVGSHIVIVLERVSDAETDFKVHWSAISLSTESKIISVREEGVFVDDTRHPYKPMGDFFGSSANSL</sequence>
<dbReference type="AlphaFoldDB" id="A0A8J7U700"/>
<dbReference type="SMART" id="SM00220">
    <property type="entry name" value="S_TKc"/>
    <property type="match status" value="1"/>
</dbReference>
<dbReference type="CDD" id="cd14014">
    <property type="entry name" value="STKc_PknB_like"/>
    <property type="match status" value="1"/>
</dbReference>
<accession>A0A8J7U700</accession>
<dbReference type="InterPro" id="IPR011009">
    <property type="entry name" value="Kinase-like_dom_sf"/>
</dbReference>
<dbReference type="Gene3D" id="1.10.510.10">
    <property type="entry name" value="Transferase(Phosphotransferase) domain 1"/>
    <property type="match status" value="1"/>
</dbReference>
<keyword evidence="3 8" id="KW-0418">Kinase</keyword>
<feature type="region of interest" description="Disordered" evidence="6">
    <location>
        <begin position="221"/>
        <end position="241"/>
    </location>
</feature>
<dbReference type="InterPro" id="IPR017441">
    <property type="entry name" value="Protein_kinase_ATP_BS"/>
</dbReference>
<dbReference type="GO" id="GO:0005524">
    <property type="term" value="F:ATP binding"/>
    <property type="evidence" value="ECO:0007669"/>
    <property type="project" value="UniProtKB-UniRule"/>
</dbReference>
<dbReference type="SUPFAM" id="SSF56112">
    <property type="entry name" value="Protein kinase-like (PK-like)"/>
    <property type="match status" value="1"/>
</dbReference>
<evidence type="ECO:0000256" key="1">
    <source>
        <dbReference type="ARBA" id="ARBA00022679"/>
    </source>
</evidence>
<name>A0A8J7U700_9BACT</name>
<dbReference type="Proteomes" id="UP000664417">
    <property type="component" value="Unassembled WGS sequence"/>
</dbReference>
<dbReference type="InterPro" id="IPR000719">
    <property type="entry name" value="Prot_kinase_dom"/>
</dbReference>
<dbReference type="EMBL" id="JAFREP010000020">
    <property type="protein sequence ID" value="MBO1320901.1"/>
    <property type="molecule type" value="Genomic_DNA"/>
</dbReference>
<feature type="region of interest" description="Disordered" evidence="6">
    <location>
        <begin position="431"/>
        <end position="462"/>
    </location>
</feature>
<evidence type="ECO:0000256" key="2">
    <source>
        <dbReference type="ARBA" id="ARBA00022741"/>
    </source>
</evidence>
<proteinExistence type="predicted"/>
<evidence type="ECO:0000259" key="7">
    <source>
        <dbReference type="PROSITE" id="PS50011"/>
    </source>
</evidence>
<dbReference type="GO" id="GO:0004674">
    <property type="term" value="F:protein serine/threonine kinase activity"/>
    <property type="evidence" value="ECO:0007669"/>
    <property type="project" value="UniProtKB-KW"/>
</dbReference>
<feature type="compositionally biased region" description="Polar residues" evidence="6">
    <location>
        <begin position="394"/>
        <end position="409"/>
    </location>
</feature>
<dbReference type="PROSITE" id="PS50011">
    <property type="entry name" value="PROTEIN_KINASE_DOM"/>
    <property type="match status" value="1"/>
</dbReference>
<dbReference type="PROSITE" id="PS00107">
    <property type="entry name" value="PROTEIN_KINASE_ATP"/>
    <property type="match status" value="1"/>
</dbReference>
<keyword evidence="8" id="KW-0723">Serine/threonine-protein kinase</keyword>
<evidence type="ECO:0000256" key="6">
    <source>
        <dbReference type="SAM" id="MobiDB-lite"/>
    </source>
</evidence>
<reference evidence="8" key="1">
    <citation type="submission" date="2021-03" db="EMBL/GenBank/DDBJ databases">
        <authorList>
            <person name="Wang G."/>
        </authorList>
    </citation>
    <scope>NUCLEOTIDE SEQUENCE</scope>
    <source>
        <strain evidence="8">KCTC 12899</strain>
    </source>
</reference>
<dbReference type="RefSeq" id="WP_207860876.1">
    <property type="nucleotide sequence ID" value="NZ_JAFREP010000020.1"/>
</dbReference>
<organism evidence="8 9">
    <name type="scientific">Acanthopleuribacter pedis</name>
    <dbReference type="NCBI Taxonomy" id="442870"/>
    <lineage>
        <taxon>Bacteria</taxon>
        <taxon>Pseudomonadati</taxon>
        <taxon>Acidobacteriota</taxon>
        <taxon>Holophagae</taxon>
        <taxon>Acanthopleuribacterales</taxon>
        <taxon>Acanthopleuribacteraceae</taxon>
        <taxon>Acanthopleuribacter</taxon>
    </lineage>
</organism>
<feature type="binding site" evidence="5">
    <location>
        <position position="36"/>
    </location>
    <ligand>
        <name>ATP</name>
        <dbReference type="ChEBI" id="CHEBI:30616"/>
    </ligand>
</feature>
<keyword evidence="1" id="KW-0808">Transferase</keyword>
<evidence type="ECO:0000256" key="5">
    <source>
        <dbReference type="PROSITE-ProRule" id="PRU10141"/>
    </source>
</evidence>
<keyword evidence="4 5" id="KW-0067">ATP-binding</keyword>
<dbReference type="PROSITE" id="PS00108">
    <property type="entry name" value="PROTEIN_KINASE_ST"/>
    <property type="match status" value="1"/>
</dbReference>
<evidence type="ECO:0000313" key="8">
    <source>
        <dbReference type="EMBL" id="MBO1320901.1"/>
    </source>
</evidence>
<comment type="caution">
    <text evidence="8">The sequence shown here is derived from an EMBL/GenBank/DDBJ whole genome shotgun (WGS) entry which is preliminary data.</text>
</comment>
<feature type="region of interest" description="Disordered" evidence="6">
    <location>
        <begin position="356"/>
        <end position="409"/>
    </location>
</feature>
<evidence type="ECO:0000256" key="4">
    <source>
        <dbReference type="ARBA" id="ARBA00022840"/>
    </source>
</evidence>
<keyword evidence="2 5" id="KW-0547">Nucleotide-binding</keyword>
<feature type="compositionally biased region" description="Polar residues" evidence="6">
    <location>
        <begin position="439"/>
        <end position="449"/>
    </location>
</feature>
<dbReference type="PANTHER" id="PTHR43289:SF6">
    <property type="entry name" value="SERINE_THREONINE-PROTEIN KINASE NEKL-3"/>
    <property type="match status" value="1"/>
</dbReference>
<dbReference type="Pfam" id="PF00069">
    <property type="entry name" value="Pkinase"/>
    <property type="match status" value="1"/>
</dbReference>
<evidence type="ECO:0000313" key="9">
    <source>
        <dbReference type="Proteomes" id="UP000664417"/>
    </source>
</evidence>
<dbReference type="InterPro" id="IPR008271">
    <property type="entry name" value="Ser/Thr_kinase_AS"/>
</dbReference>